<dbReference type="AlphaFoldDB" id="A0A9W7YGE0"/>
<dbReference type="EMBL" id="JANBOI010000010">
    <property type="protein sequence ID" value="KAJ1735820.1"/>
    <property type="molecule type" value="Genomic_DNA"/>
</dbReference>
<organism evidence="2 3">
    <name type="scientific">Coemansia biformis</name>
    <dbReference type="NCBI Taxonomy" id="1286918"/>
    <lineage>
        <taxon>Eukaryota</taxon>
        <taxon>Fungi</taxon>
        <taxon>Fungi incertae sedis</taxon>
        <taxon>Zoopagomycota</taxon>
        <taxon>Kickxellomycotina</taxon>
        <taxon>Kickxellomycetes</taxon>
        <taxon>Kickxellales</taxon>
        <taxon>Kickxellaceae</taxon>
        <taxon>Coemansia</taxon>
    </lineage>
</organism>
<feature type="region of interest" description="Disordered" evidence="1">
    <location>
        <begin position="549"/>
        <end position="582"/>
    </location>
</feature>
<sequence>MSATHAYFLVDAGALADCEALLRVVTRMLVYLASKHDTFTWNYEVADLRMQQRALTAQGKRRICERRQLGSESLQDFGRALDGRRRRQKAGQSCVLRTQRAALDTLHQRLMCLEADVEWGDPALMRSPTRASAVGRAWTDPTRLNESMSVRSHLYIVGESPGTPAEADAFVYGLRPGRAGEDHPLLETLTRLRDGIIGDGIWESYARKRVGVSWISPSKKPRLCDMDPAEILVDAVFGGCVEALGGCVMSVPSLDCEQWLPFSVLYTPLHRTRTHPGWSRKLSRELSAVVDCFSAPSVQPRPPLQDGHADTEPTRRSWSIRLGGVGIAADTPDAVLVEADGSNRRWLMDGRLLRRYDLPEMVALAGEAKAANMCCAVRSEDGAPQLECVHRWPLSSWPRVVRALSSEPVICHMVGDGDLLRCGFIVARQPRCADAHNDGRADYAAVVPAGTLAALYLVSADEYSHMSAVLGLSPKEGTATEDVAPEASSSAAKLFSASWLEGWVYQMEHAPLDISPVDHCALDVGIEDTLICDYASAAIVAEEPLNDALASEATTGTSSGSEGSPNGTPAKPTPDTAAGGDEVSTLEEWYTELYLKAVAQPQPQLGRSATMLALLLDGSVDDSGGCALVEQVIGSVLQSSADIEGVFEATACDEAEGAFAMQRRRCAARVADDADCRRRWQLHECQLQILVHLLAADHIRKWDAEDDGGRVERLAESLYDLVDQLCIWASVDDGIRSFVGNASSSSAAPGGSHEDLDSASDFAAAFIGSSAVSRFSERLGEIVDELRVQCGWVPPGAGAADAAQSADGGLLTESKRRKGTPRKLSVGTGERSEVIVGQGKRRTQAISGRRLARHLEELIGGAKGRQRHRSADPPENPAARSSSSGSNGEQASLRRQSVQLKLPPHLVRQLKNEVVVTARPAPLARSHTISGRGTSTQSGGLGKRAASAFGTSRGSTASAFGSARGSAACGSAQLRMPRRKPIPEFSDPRSSPSLSGRVKEMHLVPGTPATKRQRTAGPVPAGFSPTTFTQTPLPAASTFIYDSDDSEDGGFERSPVFSRVGPRGAPLVREPGNDTGASCFGGYPAARRALRFPGEEDG</sequence>
<feature type="compositionally biased region" description="Low complexity" evidence="1">
    <location>
        <begin position="550"/>
        <end position="564"/>
    </location>
</feature>
<feature type="compositionally biased region" description="Polar residues" evidence="1">
    <location>
        <begin position="927"/>
        <end position="938"/>
    </location>
</feature>
<feature type="region of interest" description="Disordered" evidence="1">
    <location>
        <begin position="925"/>
        <end position="948"/>
    </location>
</feature>
<protein>
    <recommendedName>
        <fullName evidence="4">DNA replication regulator Sld3 C-terminal domain-containing protein</fullName>
    </recommendedName>
</protein>
<keyword evidence="3" id="KW-1185">Reference proteome</keyword>
<reference evidence="2" key="1">
    <citation type="submission" date="2022-07" db="EMBL/GenBank/DDBJ databases">
        <title>Phylogenomic reconstructions and comparative analyses of Kickxellomycotina fungi.</title>
        <authorList>
            <person name="Reynolds N.K."/>
            <person name="Stajich J.E."/>
            <person name="Barry K."/>
            <person name="Grigoriev I.V."/>
            <person name="Crous P."/>
            <person name="Smith M.E."/>
        </authorList>
    </citation>
    <scope>NUCLEOTIDE SEQUENCE</scope>
    <source>
        <strain evidence="2">BCRC 34381</strain>
    </source>
</reference>
<gene>
    <name evidence="2" type="ORF">LPJ61_000326</name>
</gene>
<dbReference type="Proteomes" id="UP001143981">
    <property type="component" value="Unassembled WGS sequence"/>
</dbReference>
<dbReference type="OrthoDB" id="5592654at2759"/>
<feature type="region of interest" description="Disordered" evidence="1">
    <location>
        <begin position="798"/>
        <end position="895"/>
    </location>
</feature>
<accession>A0A9W7YGE0</accession>
<evidence type="ECO:0008006" key="4">
    <source>
        <dbReference type="Google" id="ProtNLM"/>
    </source>
</evidence>
<evidence type="ECO:0000256" key="1">
    <source>
        <dbReference type="SAM" id="MobiDB-lite"/>
    </source>
</evidence>
<name>A0A9W7YGE0_9FUNG</name>
<comment type="caution">
    <text evidence="2">The sequence shown here is derived from an EMBL/GenBank/DDBJ whole genome shotgun (WGS) entry which is preliminary data.</text>
</comment>
<proteinExistence type="predicted"/>
<evidence type="ECO:0000313" key="3">
    <source>
        <dbReference type="Proteomes" id="UP001143981"/>
    </source>
</evidence>
<feature type="region of interest" description="Disordered" evidence="1">
    <location>
        <begin position="1045"/>
        <end position="1082"/>
    </location>
</feature>
<evidence type="ECO:0000313" key="2">
    <source>
        <dbReference type="EMBL" id="KAJ1735820.1"/>
    </source>
</evidence>
<feature type="compositionally biased region" description="Low complexity" evidence="1">
    <location>
        <begin position="798"/>
        <end position="809"/>
    </location>
</feature>